<dbReference type="InterPro" id="IPR021698">
    <property type="entry name" value="DUF3280"/>
</dbReference>
<dbReference type="Proteomes" id="UP000180215">
    <property type="component" value="Unassembled WGS sequence"/>
</dbReference>
<keyword evidence="1" id="KW-0732">Signal</keyword>
<dbReference type="Pfam" id="PF11684">
    <property type="entry name" value="DUF3280"/>
    <property type="match status" value="1"/>
</dbReference>
<dbReference type="Gene3D" id="3.40.50.10070">
    <property type="entry name" value="TolB, N-terminal domain"/>
    <property type="match status" value="1"/>
</dbReference>
<evidence type="ECO:0000313" key="3">
    <source>
        <dbReference type="Proteomes" id="UP000180215"/>
    </source>
</evidence>
<organism evidence="2 3">
    <name type="scientific">Methylorubrum extorquens</name>
    <name type="common">Methylobacterium dichloromethanicum</name>
    <name type="synonym">Methylobacterium extorquens</name>
    <dbReference type="NCBI Taxonomy" id="408"/>
    <lineage>
        <taxon>Bacteria</taxon>
        <taxon>Pseudomonadati</taxon>
        <taxon>Pseudomonadota</taxon>
        <taxon>Alphaproteobacteria</taxon>
        <taxon>Hyphomicrobiales</taxon>
        <taxon>Methylobacteriaceae</taxon>
        <taxon>Methylorubrum</taxon>
    </lineage>
</organism>
<dbReference type="AlphaFoldDB" id="A0A1S1NRZ8"/>
<reference evidence="2 3" key="1">
    <citation type="submission" date="2016-10" db="EMBL/GenBank/DDBJ databases">
        <title>Draft genome sequence of Methylobacterium extorquens CP3, a seed endophyte of Crotalaria pumila with plant growth-promoting and metal tolerance properties.</title>
        <authorList>
            <person name="Sanchez-Lopez A.S."/>
            <person name="Van Hamme J.D."/>
            <person name="Thijs S."/>
            <person name="Mcammond B.M."/>
            <person name="Stevens V."/>
            <person name="Gonzalez-Chavez M.D.C."/>
            <person name="Vangronsveld J."/>
        </authorList>
    </citation>
    <scope>NUCLEOTIDE SEQUENCE [LARGE SCALE GENOMIC DNA]</scope>
    <source>
        <strain evidence="2 3">CP3</strain>
    </source>
</reference>
<evidence type="ECO:0000256" key="1">
    <source>
        <dbReference type="SAM" id="SignalP"/>
    </source>
</evidence>
<feature type="signal peptide" evidence="1">
    <location>
        <begin position="1"/>
        <end position="22"/>
    </location>
</feature>
<feature type="chain" id="PRO_5012820006" description="DUF2380 domain-containing protein" evidence="1">
    <location>
        <begin position="23"/>
        <end position="170"/>
    </location>
</feature>
<sequence>MNPHQFLVAVSAVLIVSTAAHAEPPKAAVFDFQLANLGAQTPTDEDQARLGPLTDLLRQQLQESGRYQIVSTDPVRAEVEKSSDLRKCGGCAEDFARKLKADVAITGEIQKVSNLILNINVYVKDLKADTPEQAYSVDIRGNNDTAFDRGVKYLVKNNMPPATEAVSPQK</sequence>
<accession>A0A1S1NRZ8</accession>
<evidence type="ECO:0000313" key="2">
    <source>
        <dbReference type="EMBL" id="OHV07939.1"/>
    </source>
</evidence>
<proteinExistence type="predicted"/>
<name>A0A1S1NRZ8_METEX</name>
<gene>
    <name evidence="2" type="ORF">BK022_26845</name>
</gene>
<protein>
    <recommendedName>
        <fullName evidence="4">DUF2380 domain-containing protein</fullName>
    </recommendedName>
</protein>
<evidence type="ECO:0008006" key="4">
    <source>
        <dbReference type="Google" id="ProtNLM"/>
    </source>
</evidence>
<comment type="caution">
    <text evidence="2">The sequence shown here is derived from an EMBL/GenBank/DDBJ whole genome shotgun (WGS) entry which is preliminary data.</text>
</comment>
<dbReference type="EMBL" id="MNAO01000624">
    <property type="protein sequence ID" value="OHV07939.1"/>
    <property type="molecule type" value="Genomic_DNA"/>
</dbReference>